<organism evidence="14 15">
    <name type="scientific">Lujinxingia litoralis</name>
    <dbReference type="NCBI Taxonomy" id="2211119"/>
    <lineage>
        <taxon>Bacteria</taxon>
        <taxon>Deltaproteobacteria</taxon>
        <taxon>Bradymonadales</taxon>
        <taxon>Lujinxingiaceae</taxon>
        <taxon>Lujinxingia</taxon>
    </lineage>
</organism>
<name>A0A328CBI0_9DELT</name>
<dbReference type="SUPFAM" id="SSF142019">
    <property type="entry name" value="Nqo1 FMN-binding domain-like"/>
    <property type="match status" value="1"/>
</dbReference>
<comment type="caution">
    <text evidence="14">The sequence shown here is derived from an EMBL/GenBank/DDBJ whole genome shotgun (WGS) entry which is preliminary data.</text>
</comment>
<dbReference type="Gene3D" id="3.10.20.600">
    <property type="match status" value="1"/>
</dbReference>
<evidence type="ECO:0000256" key="3">
    <source>
        <dbReference type="ARBA" id="ARBA00007523"/>
    </source>
</evidence>
<dbReference type="InterPro" id="IPR019554">
    <property type="entry name" value="Soluble_ligand-bd"/>
</dbReference>
<dbReference type="Pfam" id="PF10589">
    <property type="entry name" value="NADH_4Fe-4S"/>
    <property type="match status" value="1"/>
</dbReference>
<protein>
    <recommendedName>
        <fullName evidence="12">NADH-quinone oxidoreductase subunit F</fullName>
        <ecNumber evidence="12">7.1.1.-</ecNumber>
    </recommendedName>
</protein>
<dbReference type="InterPro" id="IPR011538">
    <property type="entry name" value="Nuo51_FMN-bd"/>
</dbReference>
<keyword evidence="10 12" id="KW-0411">Iron-sulfur</keyword>
<dbReference type="SMART" id="SM00928">
    <property type="entry name" value="NADH_4Fe-4S"/>
    <property type="match status" value="1"/>
</dbReference>
<evidence type="ECO:0000256" key="7">
    <source>
        <dbReference type="ARBA" id="ARBA00022723"/>
    </source>
</evidence>
<dbReference type="InterPro" id="IPR001949">
    <property type="entry name" value="NADH-UbQ_OxRdtase_51kDa_CS"/>
</dbReference>
<evidence type="ECO:0000313" key="14">
    <source>
        <dbReference type="EMBL" id="RAL25552.1"/>
    </source>
</evidence>
<evidence type="ECO:0000256" key="12">
    <source>
        <dbReference type="RuleBase" id="RU364066"/>
    </source>
</evidence>
<keyword evidence="11 12" id="KW-0520">NAD</keyword>
<evidence type="ECO:0000256" key="11">
    <source>
        <dbReference type="ARBA" id="ARBA00023027"/>
    </source>
</evidence>
<dbReference type="PROSITE" id="PS00645">
    <property type="entry name" value="COMPLEX1_51K_2"/>
    <property type="match status" value="1"/>
</dbReference>
<keyword evidence="12" id="KW-0874">Quinone</keyword>
<dbReference type="FunFam" id="1.20.1440.230:FF:000001">
    <property type="entry name" value="Mitochondrial NADH dehydrogenase flavoprotein 1"/>
    <property type="match status" value="1"/>
</dbReference>
<dbReference type="FunFam" id="3.40.50.11540:FF:000001">
    <property type="entry name" value="NADH dehydrogenase [ubiquinone] flavoprotein 1, mitochondrial"/>
    <property type="match status" value="1"/>
</dbReference>
<dbReference type="EMBL" id="QHKO01000001">
    <property type="protein sequence ID" value="RAL25552.1"/>
    <property type="molecule type" value="Genomic_DNA"/>
</dbReference>
<evidence type="ECO:0000259" key="13">
    <source>
        <dbReference type="SMART" id="SM00928"/>
    </source>
</evidence>
<dbReference type="InterPro" id="IPR050837">
    <property type="entry name" value="ComplexI_51kDa_subunit"/>
</dbReference>
<evidence type="ECO:0000256" key="8">
    <source>
        <dbReference type="ARBA" id="ARBA00022967"/>
    </source>
</evidence>
<dbReference type="GO" id="GO:0046872">
    <property type="term" value="F:metal ion binding"/>
    <property type="evidence" value="ECO:0007669"/>
    <property type="project" value="UniProtKB-KW"/>
</dbReference>
<comment type="function">
    <text evidence="12">NDH-1 shuttles electrons from NADH, via FMN and iron-sulfur (Fe-S) centers, to quinones in the respiratory chain.</text>
</comment>
<dbReference type="GO" id="GO:0048038">
    <property type="term" value="F:quinone binding"/>
    <property type="evidence" value="ECO:0007669"/>
    <property type="project" value="UniProtKB-KW"/>
</dbReference>
<dbReference type="GO" id="GO:0010181">
    <property type="term" value="F:FMN binding"/>
    <property type="evidence" value="ECO:0007669"/>
    <property type="project" value="InterPro"/>
</dbReference>
<dbReference type="SUPFAM" id="SSF140490">
    <property type="entry name" value="Nqo1C-terminal domain-like"/>
    <property type="match status" value="1"/>
</dbReference>
<evidence type="ECO:0000256" key="6">
    <source>
        <dbReference type="ARBA" id="ARBA00022643"/>
    </source>
</evidence>
<keyword evidence="6 12" id="KW-0288">FMN</keyword>
<keyword evidence="14" id="KW-0560">Oxidoreductase</keyword>
<dbReference type="AlphaFoldDB" id="A0A328CBI0"/>
<keyword evidence="15" id="KW-1185">Reference proteome</keyword>
<dbReference type="Gene3D" id="3.40.50.11540">
    <property type="entry name" value="NADH-ubiquinone oxidoreductase 51kDa subunit"/>
    <property type="match status" value="1"/>
</dbReference>
<dbReference type="InterPro" id="IPR037207">
    <property type="entry name" value="Nuop51_4Fe4S-bd_sf"/>
</dbReference>
<evidence type="ECO:0000256" key="4">
    <source>
        <dbReference type="ARBA" id="ARBA00022485"/>
    </source>
</evidence>
<evidence type="ECO:0000256" key="2">
    <source>
        <dbReference type="ARBA" id="ARBA00001966"/>
    </source>
</evidence>
<dbReference type="NCBIfam" id="NF010120">
    <property type="entry name" value="PRK13596.1"/>
    <property type="match status" value="1"/>
</dbReference>
<proteinExistence type="inferred from homology"/>
<keyword evidence="5 12" id="KW-0285">Flavoprotein</keyword>
<comment type="cofactor">
    <cofactor evidence="2 12">
        <name>[4Fe-4S] cluster</name>
        <dbReference type="ChEBI" id="CHEBI:49883"/>
    </cofactor>
</comment>
<dbReference type="PANTHER" id="PTHR11780">
    <property type="entry name" value="NADH-UBIQUINONE OXIDOREDUCTASE FLAVOPROTEIN 1 NDUFV1"/>
    <property type="match status" value="1"/>
</dbReference>
<dbReference type="GO" id="GO:0051287">
    <property type="term" value="F:NAD binding"/>
    <property type="evidence" value="ECO:0007669"/>
    <property type="project" value="UniProtKB-UniRule"/>
</dbReference>
<dbReference type="PANTHER" id="PTHR11780:SF10">
    <property type="entry name" value="NADH DEHYDROGENASE [UBIQUINONE] FLAVOPROTEIN 1, MITOCHONDRIAL"/>
    <property type="match status" value="1"/>
</dbReference>
<reference evidence="14 15" key="1">
    <citation type="submission" date="2018-05" db="EMBL/GenBank/DDBJ databases">
        <title>Lujinxingia marina gen. nov. sp. nov., a new facultative anaerobic member of the class Deltaproteobacteria, and proposal of Lujinxingaceae fam. nov.</title>
        <authorList>
            <person name="Li C.-M."/>
        </authorList>
    </citation>
    <scope>NUCLEOTIDE SEQUENCE [LARGE SCALE GENOMIC DNA]</scope>
    <source>
        <strain evidence="14 15">B210</strain>
    </source>
</reference>
<dbReference type="InterPro" id="IPR037225">
    <property type="entry name" value="Nuo51_FMN-bd_sf"/>
</dbReference>
<dbReference type="OrthoDB" id="9805533at2"/>
<keyword evidence="7 12" id="KW-0479">Metal-binding</keyword>
<accession>A0A328CBI0</accession>
<keyword evidence="8" id="KW-1278">Translocase</keyword>
<gene>
    <name evidence="14" type="ORF">DL240_03710</name>
</gene>
<evidence type="ECO:0000313" key="15">
    <source>
        <dbReference type="Proteomes" id="UP000249169"/>
    </source>
</evidence>
<comment type="catalytic activity">
    <reaction evidence="12">
        <text>a quinone + NADH + 5 H(+)(in) = a quinol + NAD(+) + 4 H(+)(out)</text>
        <dbReference type="Rhea" id="RHEA:57888"/>
        <dbReference type="ChEBI" id="CHEBI:15378"/>
        <dbReference type="ChEBI" id="CHEBI:24646"/>
        <dbReference type="ChEBI" id="CHEBI:57540"/>
        <dbReference type="ChEBI" id="CHEBI:57945"/>
        <dbReference type="ChEBI" id="CHEBI:132124"/>
    </reaction>
</comment>
<dbReference type="SUPFAM" id="SSF142984">
    <property type="entry name" value="Nqo1 middle domain-like"/>
    <property type="match status" value="1"/>
</dbReference>
<sequence>MQEKYLSRNFDIPNAHTIDVFEANGGYQALRKAFGMDGDTIIEEVKKSNLRGRGGAGFPCGIKWSFLPKESDLPKYLVVNADEGEPGTFKDRYLMELDPHRHIEGCIIAAWALGIRYGYIFVRGELQSAVRRLEGAVKEAYSRGYLGKNILGKGFDFDLYVHPGAGAYICGEETALIEALEGKSGQPRMKPPFPAVVGAFQAPTIVNNVETISSIPWIIEKGGEWFASMGIEKNGGPKLYGVSGPVVRPGVYEAPSGVTVRELLEDYAGGMLPGHELKAFIPGGSSCAVMTPDKLDSQMGFETMREAGSSMGTACITFMDTDTCMVRLAARLAHFYHHESCGQCTPCREGSGWVAKVLDEIEAGRGRLEDLDLLLDMCGNIEGNTICALGDSIAIPVRSYLLTFREEFERHIEEGCCSFPAWSKRGKGSSEAA</sequence>
<dbReference type="InterPro" id="IPR019575">
    <property type="entry name" value="Nuop51_4Fe4S-bd"/>
</dbReference>
<dbReference type="Gene3D" id="1.20.1440.230">
    <property type="entry name" value="NADH-ubiquinone oxidoreductase 51kDa subunit, iron-sulphur binding domain"/>
    <property type="match status" value="1"/>
</dbReference>
<dbReference type="Gene3D" id="6.10.250.1450">
    <property type="match status" value="1"/>
</dbReference>
<comment type="cofactor">
    <cofactor evidence="1 12">
        <name>FMN</name>
        <dbReference type="ChEBI" id="CHEBI:58210"/>
    </cofactor>
</comment>
<dbReference type="Proteomes" id="UP000249169">
    <property type="component" value="Unassembled WGS sequence"/>
</dbReference>
<dbReference type="InterPro" id="IPR011537">
    <property type="entry name" value="NADH-UbQ_OxRdtase_suF"/>
</dbReference>
<feature type="domain" description="NADH-ubiquinone oxidoreductase 51kDa subunit iron-sulphur binding" evidence="13">
    <location>
        <begin position="326"/>
        <end position="371"/>
    </location>
</feature>
<dbReference type="GO" id="GO:0008137">
    <property type="term" value="F:NADH dehydrogenase (ubiquinone) activity"/>
    <property type="evidence" value="ECO:0007669"/>
    <property type="project" value="InterPro"/>
</dbReference>
<dbReference type="GO" id="GO:0045333">
    <property type="term" value="P:cellular respiration"/>
    <property type="evidence" value="ECO:0007669"/>
    <property type="project" value="TreeGrafter"/>
</dbReference>
<evidence type="ECO:0000256" key="10">
    <source>
        <dbReference type="ARBA" id="ARBA00023014"/>
    </source>
</evidence>
<dbReference type="GO" id="GO:0051539">
    <property type="term" value="F:4 iron, 4 sulfur cluster binding"/>
    <property type="evidence" value="ECO:0007669"/>
    <property type="project" value="UniProtKB-UniRule"/>
</dbReference>
<dbReference type="NCBIfam" id="TIGR01959">
    <property type="entry name" value="nuoF_fam"/>
    <property type="match status" value="1"/>
</dbReference>
<evidence type="ECO:0000256" key="5">
    <source>
        <dbReference type="ARBA" id="ARBA00022630"/>
    </source>
</evidence>
<dbReference type="Pfam" id="PF10531">
    <property type="entry name" value="SLBB"/>
    <property type="match status" value="1"/>
</dbReference>
<dbReference type="GO" id="GO:0003954">
    <property type="term" value="F:NADH dehydrogenase activity"/>
    <property type="evidence" value="ECO:0007669"/>
    <property type="project" value="TreeGrafter"/>
</dbReference>
<keyword evidence="9 12" id="KW-0408">Iron</keyword>
<evidence type="ECO:0000256" key="1">
    <source>
        <dbReference type="ARBA" id="ARBA00001917"/>
    </source>
</evidence>
<dbReference type="RefSeq" id="WP_111728724.1">
    <property type="nucleotide sequence ID" value="NZ_QHKO01000001.1"/>
</dbReference>
<comment type="similarity">
    <text evidence="3 12">Belongs to the complex I 51 kDa subunit family.</text>
</comment>
<keyword evidence="4 12" id="KW-0004">4Fe-4S</keyword>
<evidence type="ECO:0000256" key="9">
    <source>
        <dbReference type="ARBA" id="ARBA00023004"/>
    </source>
</evidence>
<dbReference type="Pfam" id="PF01512">
    <property type="entry name" value="Complex1_51K"/>
    <property type="match status" value="1"/>
</dbReference>
<dbReference type="EC" id="7.1.1.-" evidence="12"/>